<name>A0A4R3KB93_9FIRM</name>
<gene>
    <name evidence="2" type="ORF">EDD59_10679</name>
</gene>
<dbReference type="InterPro" id="IPR046749">
    <property type="entry name" value="SHOCT_2"/>
</dbReference>
<reference evidence="2 3" key="1">
    <citation type="submission" date="2019-03" db="EMBL/GenBank/DDBJ databases">
        <title>Genomic Encyclopedia of Type Strains, Phase IV (KMG-IV): sequencing the most valuable type-strain genomes for metagenomic binning, comparative biology and taxonomic classification.</title>
        <authorList>
            <person name="Goeker M."/>
        </authorList>
    </citation>
    <scope>NUCLEOTIDE SEQUENCE [LARGE SCALE GENOMIC DNA]</scope>
    <source>
        <strain evidence="2 3">DSM 29489</strain>
    </source>
</reference>
<protein>
    <recommendedName>
        <fullName evidence="1">SHOCT-like domain-containing protein</fullName>
    </recommendedName>
</protein>
<proteinExistence type="predicted"/>
<dbReference type="OrthoDB" id="1708280at2"/>
<evidence type="ECO:0000259" key="1">
    <source>
        <dbReference type="Pfam" id="PF20612"/>
    </source>
</evidence>
<comment type="caution">
    <text evidence="2">The sequence shown here is derived from an EMBL/GenBank/DDBJ whole genome shotgun (WGS) entry which is preliminary data.</text>
</comment>
<dbReference type="Proteomes" id="UP000295726">
    <property type="component" value="Unassembled WGS sequence"/>
</dbReference>
<keyword evidence="3" id="KW-1185">Reference proteome</keyword>
<accession>A0A4R3KB93</accession>
<evidence type="ECO:0000313" key="3">
    <source>
        <dbReference type="Proteomes" id="UP000295726"/>
    </source>
</evidence>
<sequence>MTKENNYYTDERIRSDLDYQRAQRIAKNMLDSGLISGEEFNKLCNINRKTFSPLFVEIYPKITCYVSETE</sequence>
<dbReference type="AlphaFoldDB" id="A0A4R3KB93"/>
<organism evidence="2 3">
    <name type="scientific">Muricomes intestini</name>
    <dbReference type="NCBI Taxonomy" id="1796634"/>
    <lineage>
        <taxon>Bacteria</taxon>
        <taxon>Bacillati</taxon>
        <taxon>Bacillota</taxon>
        <taxon>Clostridia</taxon>
        <taxon>Lachnospirales</taxon>
        <taxon>Lachnospiraceae</taxon>
        <taxon>Muricomes</taxon>
    </lineage>
</organism>
<dbReference type="EMBL" id="SLZZ01000006">
    <property type="protein sequence ID" value="TCS80253.1"/>
    <property type="molecule type" value="Genomic_DNA"/>
</dbReference>
<dbReference type="Pfam" id="PF20612">
    <property type="entry name" value="SHOCT_2"/>
    <property type="match status" value="1"/>
</dbReference>
<feature type="domain" description="SHOCT-like" evidence="1">
    <location>
        <begin position="9"/>
        <end position="59"/>
    </location>
</feature>
<evidence type="ECO:0000313" key="2">
    <source>
        <dbReference type="EMBL" id="TCS80253.1"/>
    </source>
</evidence>
<dbReference type="RefSeq" id="WP_132379907.1">
    <property type="nucleotide sequence ID" value="NZ_SLZZ01000006.1"/>
</dbReference>